<keyword evidence="6 7" id="KW-0414">Isoprene biosynthesis</keyword>
<gene>
    <name evidence="7 8" type="primary">ispD</name>
    <name evidence="8" type="ORF">PGX00_14900</name>
</gene>
<comment type="pathway">
    <text evidence="2 7">Isoprenoid biosynthesis; isopentenyl diphosphate biosynthesis via DXP pathway; isopentenyl diphosphate from 1-deoxy-D-xylulose 5-phosphate: step 2/6.</text>
</comment>
<evidence type="ECO:0000256" key="2">
    <source>
        <dbReference type="ARBA" id="ARBA00004787"/>
    </source>
</evidence>
<dbReference type="EC" id="2.7.7.60" evidence="7"/>
<comment type="function">
    <text evidence="7">Catalyzes the formation of 4-diphosphocytidyl-2-C-methyl-D-erythritol from CTP and 2-C-methyl-D-erythritol 4-phosphate (MEP).</text>
</comment>
<evidence type="ECO:0000256" key="4">
    <source>
        <dbReference type="ARBA" id="ARBA00022679"/>
    </source>
</evidence>
<dbReference type="InterPro" id="IPR050088">
    <property type="entry name" value="IspD/TarI_cytidylyltransf_bact"/>
</dbReference>
<dbReference type="RefSeq" id="WP_272137762.1">
    <property type="nucleotide sequence ID" value="NZ_JAQLOI010000001.1"/>
</dbReference>
<dbReference type="HAMAP" id="MF_00108">
    <property type="entry name" value="IspD"/>
    <property type="match status" value="1"/>
</dbReference>
<evidence type="ECO:0000313" key="9">
    <source>
        <dbReference type="Proteomes" id="UP001210678"/>
    </source>
</evidence>
<keyword evidence="5 7" id="KW-0548">Nucleotidyltransferase</keyword>
<dbReference type="Proteomes" id="UP001210678">
    <property type="component" value="Unassembled WGS sequence"/>
</dbReference>
<accession>A0ABT4YTK2</accession>
<organism evidence="8 9">
    <name type="scientific">Vibrio algarum</name>
    <dbReference type="NCBI Taxonomy" id="3020714"/>
    <lineage>
        <taxon>Bacteria</taxon>
        <taxon>Pseudomonadati</taxon>
        <taxon>Pseudomonadota</taxon>
        <taxon>Gammaproteobacteria</taxon>
        <taxon>Vibrionales</taxon>
        <taxon>Vibrionaceae</taxon>
        <taxon>Vibrio</taxon>
    </lineage>
</organism>
<keyword evidence="9" id="KW-1185">Reference proteome</keyword>
<dbReference type="PROSITE" id="PS01295">
    <property type="entry name" value="ISPD"/>
    <property type="match status" value="1"/>
</dbReference>
<dbReference type="CDD" id="cd02516">
    <property type="entry name" value="CDP-ME_synthetase"/>
    <property type="match status" value="1"/>
</dbReference>
<evidence type="ECO:0000256" key="7">
    <source>
        <dbReference type="HAMAP-Rule" id="MF_00108"/>
    </source>
</evidence>
<dbReference type="Pfam" id="PF01128">
    <property type="entry name" value="IspD"/>
    <property type="match status" value="1"/>
</dbReference>
<evidence type="ECO:0000256" key="5">
    <source>
        <dbReference type="ARBA" id="ARBA00022695"/>
    </source>
</evidence>
<dbReference type="Gene3D" id="3.90.550.10">
    <property type="entry name" value="Spore Coat Polysaccharide Biosynthesis Protein SpsA, Chain A"/>
    <property type="match status" value="1"/>
</dbReference>
<dbReference type="PANTHER" id="PTHR32125">
    <property type="entry name" value="2-C-METHYL-D-ERYTHRITOL 4-PHOSPHATE CYTIDYLYLTRANSFERASE, CHLOROPLASTIC"/>
    <property type="match status" value="1"/>
</dbReference>
<reference evidence="8 9" key="1">
    <citation type="submission" date="2023-01" db="EMBL/GenBank/DDBJ databases">
        <title>Vibrio sp. KJ40-1 sp.nov, isolated from marine algae.</title>
        <authorList>
            <person name="Butt M."/>
            <person name="Kim J.M.J."/>
            <person name="Jeon C.O.C."/>
        </authorList>
    </citation>
    <scope>NUCLEOTIDE SEQUENCE [LARGE SCALE GENOMIC DNA]</scope>
    <source>
        <strain evidence="8 9">KJ40-1</strain>
    </source>
</reference>
<keyword evidence="4 7" id="KW-0808">Transferase</keyword>
<feature type="site" description="Transition state stabilizer" evidence="7">
    <location>
        <position position="28"/>
    </location>
</feature>
<dbReference type="EMBL" id="JAQLOI010000001">
    <property type="protein sequence ID" value="MDB1124863.1"/>
    <property type="molecule type" value="Genomic_DNA"/>
</dbReference>
<comment type="catalytic activity">
    <reaction evidence="1 7">
        <text>2-C-methyl-D-erythritol 4-phosphate + CTP + H(+) = 4-CDP-2-C-methyl-D-erythritol + diphosphate</text>
        <dbReference type="Rhea" id="RHEA:13429"/>
        <dbReference type="ChEBI" id="CHEBI:15378"/>
        <dbReference type="ChEBI" id="CHEBI:33019"/>
        <dbReference type="ChEBI" id="CHEBI:37563"/>
        <dbReference type="ChEBI" id="CHEBI:57823"/>
        <dbReference type="ChEBI" id="CHEBI:58262"/>
        <dbReference type="EC" id="2.7.7.60"/>
    </reaction>
</comment>
<dbReference type="NCBIfam" id="TIGR00453">
    <property type="entry name" value="ispD"/>
    <property type="match status" value="1"/>
</dbReference>
<feature type="site" description="Positions MEP for the nucleophilic attack" evidence="7">
    <location>
        <position position="219"/>
    </location>
</feature>
<dbReference type="PANTHER" id="PTHR32125:SF4">
    <property type="entry name" value="2-C-METHYL-D-ERYTHRITOL 4-PHOSPHATE CYTIDYLYLTRANSFERASE, CHLOROPLASTIC"/>
    <property type="match status" value="1"/>
</dbReference>
<evidence type="ECO:0000256" key="3">
    <source>
        <dbReference type="ARBA" id="ARBA00009789"/>
    </source>
</evidence>
<feature type="site" description="Transition state stabilizer" evidence="7">
    <location>
        <position position="21"/>
    </location>
</feature>
<evidence type="ECO:0000256" key="6">
    <source>
        <dbReference type="ARBA" id="ARBA00023229"/>
    </source>
</evidence>
<protein>
    <recommendedName>
        <fullName evidence="7">2-C-methyl-D-erythritol 4-phosphate cytidylyltransferase</fullName>
        <ecNumber evidence="7">2.7.7.60</ecNumber>
    </recommendedName>
    <alternativeName>
        <fullName evidence="7">4-diphosphocytidyl-2C-methyl-D-erythritol synthase</fullName>
    </alternativeName>
    <alternativeName>
        <fullName evidence="7">MEP cytidylyltransferase</fullName>
        <shortName evidence="7">MCT</shortName>
    </alternativeName>
</protein>
<comment type="caution">
    <text evidence="8">The sequence shown here is derived from an EMBL/GenBank/DDBJ whole genome shotgun (WGS) entry which is preliminary data.</text>
</comment>
<dbReference type="InterPro" id="IPR034683">
    <property type="entry name" value="IspD/TarI"/>
</dbReference>
<dbReference type="InterPro" id="IPR029044">
    <property type="entry name" value="Nucleotide-diphossugar_trans"/>
</dbReference>
<name>A0ABT4YTK2_9VIBR</name>
<dbReference type="GO" id="GO:0050518">
    <property type="term" value="F:2-C-methyl-D-erythritol 4-phosphate cytidylyltransferase activity"/>
    <property type="evidence" value="ECO:0007669"/>
    <property type="project" value="UniProtKB-EC"/>
</dbReference>
<evidence type="ECO:0000313" key="8">
    <source>
        <dbReference type="EMBL" id="MDB1124863.1"/>
    </source>
</evidence>
<sequence>MTTQYSPKFYAIVPAAGVGSRMKADLPKQYLKLHDKTILEHTVERLLEHPCIDKVIIAISDGDEYFSDLPLASNDNVICVSGGSERADSVISGLDYLLYVAEKPDAWVLVHDAARPCFHLTDINNLIKEATATGSVGGILAAPVRDTMKRSDLSGSIDKTVERENLWHALTPQMFKVQPLYHALKGAKKAGIRITDEASAMEWKGCKPKLVAGRSDNIKITQPEDLALAAFYLGEISSLNKNGCNRI</sequence>
<feature type="site" description="Positions MEP for the nucleophilic attack" evidence="7">
    <location>
        <position position="163"/>
    </location>
</feature>
<dbReference type="InterPro" id="IPR001228">
    <property type="entry name" value="IspD"/>
</dbReference>
<evidence type="ECO:0000256" key="1">
    <source>
        <dbReference type="ARBA" id="ARBA00001282"/>
    </source>
</evidence>
<dbReference type="SUPFAM" id="SSF53448">
    <property type="entry name" value="Nucleotide-diphospho-sugar transferases"/>
    <property type="match status" value="1"/>
</dbReference>
<proteinExistence type="inferred from homology"/>
<comment type="similarity">
    <text evidence="3 7">Belongs to the IspD/TarI cytidylyltransferase family. IspD subfamily.</text>
</comment>
<dbReference type="InterPro" id="IPR018294">
    <property type="entry name" value="ISPD_synthase_CS"/>
</dbReference>